<gene>
    <name evidence="2" type="ORF">EWM64_g3018</name>
</gene>
<comment type="caution">
    <text evidence="2">The sequence shown here is derived from an EMBL/GenBank/DDBJ whole genome shotgun (WGS) entry which is preliminary data.</text>
</comment>
<feature type="compositionally biased region" description="Gly residues" evidence="1">
    <location>
        <begin position="253"/>
        <end position="287"/>
    </location>
</feature>
<proteinExistence type="predicted"/>
<dbReference type="OrthoDB" id="3061185at2759"/>
<protein>
    <submittedName>
        <fullName evidence="2">Uncharacterized protein</fullName>
    </submittedName>
</protein>
<dbReference type="EMBL" id="SFCI01000262">
    <property type="protein sequence ID" value="TFY80999.1"/>
    <property type="molecule type" value="Genomic_DNA"/>
</dbReference>
<feature type="region of interest" description="Disordered" evidence="1">
    <location>
        <begin position="634"/>
        <end position="679"/>
    </location>
</feature>
<dbReference type="SUPFAM" id="SSF56672">
    <property type="entry name" value="DNA/RNA polymerases"/>
    <property type="match status" value="1"/>
</dbReference>
<dbReference type="Gene3D" id="3.10.10.10">
    <property type="entry name" value="HIV Type 1 Reverse Transcriptase, subunit A, domain 1"/>
    <property type="match status" value="1"/>
</dbReference>
<feature type="compositionally biased region" description="Polar residues" evidence="1">
    <location>
        <begin position="97"/>
        <end position="107"/>
    </location>
</feature>
<evidence type="ECO:0000313" key="2">
    <source>
        <dbReference type="EMBL" id="TFY80999.1"/>
    </source>
</evidence>
<feature type="region of interest" description="Disordered" evidence="1">
    <location>
        <begin position="183"/>
        <end position="299"/>
    </location>
</feature>
<feature type="region of interest" description="Disordered" evidence="1">
    <location>
        <begin position="1001"/>
        <end position="1066"/>
    </location>
</feature>
<evidence type="ECO:0000256" key="1">
    <source>
        <dbReference type="SAM" id="MobiDB-lite"/>
    </source>
</evidence>
<dbReference type="Proteomes" id="UP000298061">
    <property type="component" value="Unassembled WGS sequence"/>
</dbReference>
<organism evidence="2 3">
    <name type="scientific">Hericium alpestre</name>
    <dbReference type="NCBI Taxonomy" id="135208"/>
    <lineage>
        <taxon>Eukaryota</taxon>
        <taxon>Fungi</taxon>
        <taxon>Dikarya</taxon>
        <taxon>Basidiomycota</taxon>
        <taxon>Agaricomycotina</taxon>
        <taxon>Agaricomycetes</taxon>
        <taxon>Russulales</taxon>
        <taxon>Hericiaceae</taxon>
        <taxon>Hericium</taxon>
    </lineage>
</organism>
<accession>A0A4Z0A500</accession>
<sequence length="1191" mass="132870">MDVSMFYEGTSPPSRTEPDLMEMLRLITSPRSVLQAHLQLRTIQDLSMSAPSEAKQLSPLKFLSTLMLPKVSQLDADRGFISFNKKKPPPVPPPTPESKSVAESTPLQHAKKPRHSLFSLAGFDDPSILNQLLSAIPEDSHPDVSSSRKLDHSPVVRRTATLTQQATSHAPVQTTAREGHSLWLSGLDTNGGGPFDWLDPPAGGNGEGAGGGGGGGDDSSHHSSHRGQDSGGQDRPPHQGGDPEGGDPDGGDSNCGGRGGWGGGHGGGGSGGGGGDGDPGGGNGGAQENGNLPRALRPYTNEPRMKLEIKREDLPVWNGDKRTAIDFFFRIITIARVGGRLLQEIPVLLPLTFLANSTIAGWYLLLSEERQAAMKQHLDVFLENIRECYLGDEWSFMQRTIFDSMFFCQHGHEREKPIDYVQRKATYARILGFSDDGGPREVRIIMGTFPVYWRSLIHEREIPDTAILSLRVTEWERELVHLWEQYKKEHTEEPHPFYRRSAYIMEEDDPEVDRHPGDIKDPVIASAYASLQQRTRTRLPPKEGYKFPKEDSTVSKVRLPPSPCKVCGSNNHWDKECPRYQEWVKLREVRRSEWQSFDRDEPDGVKYESVYQAFLSEKIFDLYDPLLVTQEEYLEEGRGSPPPHESCLVDEKTPSSLPEGNGSLPPRQDDQTTPAQPQLPPAYSEFQEIIDVPPSRNSKPGFAAQDTSVLAVRGHVGNRRAEPIDICLDSCVDVTLILSDFYHLLARPPKVRQGLKLRLSQLTIAGKAKVEGYILVPIFLPSLDGPVLRIMVEAYIIPGMTVPFLLGEDFQQTYELSVNRNLDRGTIVSFRNCHHELQAVAVTPYRPPRIHRSMFGVQSYVHVKEHRRSKNKRHRCLQNARQYEKEIRAAHDYRILPGTVKSIEVVGQFPDECEWLIQRSLLSSGKDDFFITPNTLFSSCHPIVPVTNHTTKPCFIHKGDIMGTVSDPTTFFDAPDDLHELEQMIIKSAQITQLIINLADSSPSETSHAEPSEGPSRATDPDEMHLQDTGQSRPATGQPLSDSYTPQSGPVANYPQGSPPDLEASPVGLKMAELPDPTYYPSDHLRDLLDVGSLLDTLREPAWAMLERRVRAFGFDGRLGHHPVKARIRIIEDHPPISVPMYGSSLRKREVIEAQVRQWFEQDVIEASKSPWSAPVVIAYRNGKARFCVDY</sequence>
<evidence type="ECO:0000313" key="3">
    <source>
        <dbReference type="Proteomes" id="UP000298061"/>
    </source>
</evidence>
<dbReference type="InterPro" id="IPR043502">
    <property type="entry name" value="DNA/RNA_pol_sf"/>
</dbReference>
<feature type="compositionally biased region" description="Polar residues" evidence="1">
    <location>
        <begin position="1028"/>
        <end position="1050"/>
    </location>
</feature>
<dbReference type="STRING" id="135208.A0A4Z0A500"/>
<reference evidence="2 3" key="1">
    <citation type="submission" date="2019-02" db="EMBL/GenBank/DDBJ databases">
        <title>Genome sequencing of the rare red list fungi Hericium alpestre (H. flagellum).</title>
        <authorList>
            <person name="Buettner E."/>
            <person name="Kellner H."/>
        </authorList>
    </citation>
    <scope>NUCLEOTIDE SEQUENCE [LARGE SCALE GENOMIC DNA]</scope>
    <source>
        <strain evidence="2 3">DSM 108284</strain>
    </source>
</reference>
<feature type="region of interest" description="Disordered" evidence="1">
    <location>
        <begin position="83"/>
        <end position="109"/>
    </location>
</feature>
<feature type="compositionally biased region" description="Gly residues" evidence="1">
    <location>
        <begin position="203"/>
        <end position="217"/>
    </location>
</feature>
<name>A0A4Z0A500_9AGAM</name>
<dbReference type="AlphaFoldDB" id="A0A4Z0A500"/>
<keyword evidence="3" id="KW-1185">Reference proteome</keyword>